<accession>A0A2R6NGV0</accession>
<proteinExistence type="predicted"/>
<keyword evidence="3" id="KW-1185">Reference proteome</keyword>
<protein>
    <submittedName>
        <fullName evidence="2">Uncharacterized protein</fullName>
    </submittedName>
</protein>
<evidence type="ECO:0000313" key="2">
    <source>
        <dbReference type="EMBL" id="PSR71192.1"/>
    </source>
</evidence>
<name>A0A2R6NGV0_9APHY</name>
<dbReference type="Proteomes" id="UP000186601">
    <property type="component" value="Unassembled WGS sequence"/>
</dbReference>
<dbReference type="EMBL" id="MLYV02001291">
    <property type="protein sequence ID" value="PSR71192.1"/>
    <property type="molecule type" value="Genomic_DNA"/>
</dbReference>
<dbReference type="AlphaFoldDB" id="A0A2R6NGV0"/>
<gene>
    <name evidence="2" type="ORF">PHLCEN_2v12924</name>
</gene>
<feature type="region of interest" description="Disordered" evidence="1">
    <location>
        <begin position="39"/>
        <end position="65"/>
    </location>
</feature>
<comment type="caution">
    <text evidence="2">The sequence shown here is derived from an EMBL/GenBank/DDBJ whole genome shotgun (WGS) entry which is preliminary data.</text>
</comment>
<organism evidence="2 3">
    <name type="scientific">Hermanssonia centrifuga</name>
    <dbReference type="NCBI Taxonomy" id="98765"/>
    <lineage>
        <taxon>Eukaryota</taxon>
        <taxon>Fungi</taxon>
        <taxon>Dikarya</taxon>
        <taxon>Basidiomycota</taxon>
        <taxon>Agaricomycotina</taxon>
        <taxon>Agaricomycetes</taxon>
        <taxon>Polyporales</taxon>
        <taxon>Meruliaceae</taxon>
        <taxon>Hermanssonia</taxon>
    </lineage>
</organism>
<reference evidence="2 3" key="1">
    <citation type="submission" date="2018-02" db="EMBL/GenBank/DDBJ databases">
        <title>Genome sequence of the basidiomycete white-rot fungus Phlebia centrifuga.</title>
        <authorList>
            <person name="Granchi Z."/>
            <person name="Peng M."/>
            <person name="de Vries R.P."/>
            <person name="Hilden K."/>
            <person name="Makela M.R."/>
            <person name="Grigoriev I."/>
            <person name="Riley R."/>
        </authorList>
    </citation>
    <scope>NUCLEOTIDE SEQUENCE [LARGE SCALE GENOMIC DNA]</scope>
    <source>
        <strain evidence="2 3">FBCC195</strain>
    </source>
</reference>
<sequence length="82" mass="9210">MIFKPLVLDRAWSTRADEVKNTCSHNTRLYGRYGNASVDPKSKNIKPPTSTAIFSAKGRRNGNSKEVTQRIGRLVECSEDIQ</sequence>
<evidence type="ECO:0000313" key="3">
    <source>
        <dbReference type="Proteomes" id="UP000186601"/>
    </source>
</evidence>
<evidence type="ECO:0000256" key="1">
    <source>
        <dbReference type="SAM" id="MobiDB-lite"/>
    </source>
</evidence>